<reference evidence="2 3" key="1">
    <citation type="submission" date="2024-09" db="EMBL/GenBank/DDBJ databases">
        <authorList>
            <person name="Sun Q."/>
            <person name="Mori K."/>
        </authorList>
    </citation>
    <scope>NUCLEOTIDE SEQUENCE [LARGE SCALE GENOMIC DNA]</scope>
    <source>
        <strain evidence="2 3">CCM 7792</strain>
    </source>
</reference>
<protein>
    <submittedName>
        <fullName evidence="2">Uncharacterized protein</fullName>
    </submittedName>
</protein>
<sequence length="151" mass="16626">MISRRKLNHTAAGLLDKFVGRYNDHEGYWALGVLYKEARISANRVEIDMLDASVQPASPICTDLARTWASCLRQAIDRHGIPTHDLAAASISIEFGLPAVPTPPGLVAWGDPFPVHLAPRIRDGRVSTRQKSGHCRPSDQFPGRRSGRYTG</sequence>
<accession>A0ABV6FKC3</accession>
<proteinExistence type="predicted"/>
<comment type="caution">
    <text evidence="2">The sequence shown here is derived from an EMBL/GenBank/DDBJ whole genome shotgun (WGS) entry which is preliminary data.</text>
</comment>
<evidence type="ECO:0000256" key="1">
    <source>
        <dbReference type="SAM" id="MobiDB-lite"/>
    </source>
</evidence>
<dbReference type="Proteomes" id="UP001589773">
    <property type="component" value="Unassembled WGS sequence"/>
</dbReference>
<name>A0ABV6FKC3_9BURK</name>
<evidence type="ECO:0000313" key="3">
    <source>
        <dbReference type="Proteomes" id="UP001589773"/>
    </source>
</evidence>
<gene>
    <name evidence="2" type="ORF">ACFFJK_18885</name>
</gene>
<dbReference type="EMBL" id="JBHLWP010000017">
    <property type="protein sequence ID" value="MFC0253969.1"/>
    <property type="molecule type" value="Genomic_DNA"/>
</dbReference>
<evidence type="ECO:0000313" key="2">
    <source>
        <dbReference type="EMBL" id="MFC0253969.1"/>
    </source>
</evidence>
<feature type="region of interest" description="Disordered" evidence="1">
    <location>
        <begin position="125"/>
        <end position="151"/>
    </location>
</feature>
<organism evidence="2 3">
    <name type="scientific">Massilia consociata</name>
    <dbReference type="NCBI Taxonomy" id="760117"/>
    <lineage>
        <taxon>Bacteria</taxon>
        <taxon>Pseudomonadati</taxon>
        <taxon>Pseudomonadota</taxon>
        <taxon>Betaproteobacteria</taxon>
        <taxon>Burkholderiales</taxon>
        <taxon>Oxalobacteraceae</taxon>
        <taxon>Telluria group</taxon>
        <taxon>Massilia</taxon>
    </lineage>
</organism>
<keyword evidence="3" id="KW-1185">Reference proteome</keyword>
<dbReference type="RefSeq" id="WP_379681197.1">
    <property type="nucleotide sequence ID" value="NZ_JBHLWP010000017.1"/>
</dbReference>